<dbReference type="InterPro" id="IPR027806">
    <property type="entry name" value="HARBI1_dom"/>
</dbReference>
<dbReference type="Pfam" id="PF13359">
    <property type="entry name" value="DDE_Tnp_4"/>
    <property type="match status" value="1"/>
</dbReference>
<evidence type="ECO:0000313" key="10">
    <source>
        <dbReference type="Proteomes" id="UP000265200"/>
    </source>
</evidence>
<comment type="similarity">
    <text evidence="3">Belongs to the HARBI1 family.</text>
</comment>
<keyword evidence="6" id="KW-0378">Hydrolase</keyword>
<keyword evidence="7" id="KW-0539">Nucleus</keyword>
<dbReference type="AlphaFoldDB" id="A0A3P9JJZ1"/>
<feature type="domain" description="DDE Tnp4" evidence="8">
    <location>
        <begin position="235"/>
        <end position="313"/>
    </location>
</feature>
<evidence type="ECO:0000259" key="8">
    <source>
        <dbReference type="Pfam" id="PF13359"/>
    </source>
</evidence>
<protein>
    <recommendedName>
        <fullName evidence="8">DDE Tnp4 domain-containing protein</fullName>
    </recommendedName>
</protein>
<comment type="cofactor">
    <cofactor evidence="1">
        <name>a divalent metal cation</name>
        <dbReference type="ChEBI" id="CHEBI:60240"/>
    </cofactor>
</comment>
<dbReference type="InterPro" id="IPR045249">
    <property type="entry name" value="HARBI1-like"/>
</dbReference>
<proteinExistence type="inferred from homology"/>
<evidence type="ECO:0000256" key="5">
    <source>
        <dbReference type="ARBA" id="ARBA00022723"/>
    </source>
</evidence>
<dbReference type="GO" id="GO:0005634">
    <property type="term" value="C:nucleus"/>
    <property type="evidence" value="ECO:0007669"/>
    <property type="project" value="UniProtKB-SubCell"/>
</dbReference>
<evidence type="ECO:0000256" key="7">
    <source>
        <dbReference type="ARBA" id="ARBA00023242"/>
    </source>
</evidence>
<dbReference type="PANTHER" id="PTHR22930">
    <property type="match status" value="1"/>
</dbReference>
<dbReference type="GO" id="GO:0016787">
    <property type="term" value="F:hydrolase activity"/>
    <property type="evidence" value="ECO:0007669"/>
    <property type="project" value="UniProtKB-KW"/>
</dbReference>
<dbReference type="GO" id="GO:0004518">
    <property type="term" value="F:nuclease activity"/>
    <property type="evidence" value="ECO:0007669"/>
    <property type="project" value="UniProtKB-KW"/>
</dbReference>
<comment type="subcellular location">
    <subcellularLocation>
        <location evidence="2">Nucleus</location>
    </subcellularLocation>
</comment>
<reference key="1">
    <citation type="journal article" date="2007" name="Nature">
        <title>The medaka draft genome and insights into vertebrate genome evolution.</title>
        <authorList>
            <person name="Kasahara M."/>
            <person name="Naruse K."/>
            <person name="Sasaki S."/>
            <person name="Nakatani Y."/>
            <person name="Qu W."/>
            <person name="Ahsan B."/>
            <person name="Yamada T."/>
            <person name="Nagayasu Y."/>
            <person name="Doi K."/>
            <person name="Kasai Y."/>
            <person name="Jindo T."/>
            <person name="Kobayashi D."/>
            <person name="Shimada A."/>
            <person name="Toyoda A."/>
            <person name="Kuroki Y."/>
            <person name="Fujiyama A."/>
            <person name="Sasaki T."/>
            <person name="Shimizu A."/>
            <person name="Asakawa S."/>
            <person name="Shimizu N."/>
            <person name="Hashimoto S."/>
            <person name="Yang J."/>
            <person name="Lee Y."/>
            <person name="Matsushima K."/>
            <person name="Sugano S."/>
            <person name="Sakaizumi M."/>
            <person name="Narita T."/>
            <person name="Ohishi K."/>
            <person name="Haga S."/>
            <person name="Ohta F."/>
            <person name="Nomoto H."/>
            <person name="Nogata K."/>
            <person name="Morishita T."/>
            <person name="Endo T."/>
            <person name="Shin-I T."/>
            <person name="Takeda H."/>
            <person name="Morishita S."/>
            <person name="Kohara Y."/>
        </authorList>
    </citation>
    <scope>NUCLEOTIDE SEQUENCE [LARGE SCALE GENOMIC DNA]</scope>
    <source>
        <strain>Hd-rR</strain>
    </source>
</reference>
<sequence>MDADANRTIQCLAFHTILNSRQRYLQIIDLVRRQRKKKGALLAAWANLAIIASTSVQREVWMHQRTQDWWDRVVGTWDQELWVGNFGMRQESFEMLSVRLSPMLSYEDTTFRQAISVQKRVGVGLWWLATGAGYRTLAHLFGISDASVCLIVRKFCHAVRHEMMREYIKLPEGVELQTVLLGSKNRWGFPQCAGAIDGSHIPVIAAHDNHEDYFNRKGWHSVILQLWTTNTVPIILLGDPAYPLRSWLMKGYPETGNLNEQQRQFNNRLSGARMTAEYAFGRLKGRWRSLSKRLDVDISLVPTVISACCTLHNICEKHNEAYSEDPSAAGPPDVPPGDVDPLGLADIQFSFLPWLPCP</sequence>
<evidence type="ECO:0000256" key="4">
    <source>
        <dbReference type="ARBA" id="ARBA00022722"/>
    </source>
</evidence>
<dbReference type="GO" id="GO:0046872">
    <property type="term" value="F:metal ion binding"/>
    <property type="evidence" value="ECO:0007669"/>
    <property type="project" value="UniProtKB-KW"/>
</dbReference>
<name>A0A3P9JJZ1_ORYLA</name>
<keyword evidence="5" id="KW-0479">Metal-binding</keyword>
<accession>A0A3P9JJZ1</accession>
<evidence type="ECO:0000313" key="9">
    <source>
        <dbReference type="Ensembl" id="ENSORLP00015032336.1"/>
    </source>
</evidence>
<reference evidence="9" key="3">
    <citation type="submission" date="2025-08" db="UniProtKB">
        <authorList>
            <consortium name="Ensembl"/>
        </authorList>
    </citation>
    <scope>IDENTIFICATION</scope>
    <source>
        <strain evidence="9">HSOK</strain>
    </source>
</reference>
<reference evidence="9" key="4">
    <citation type="submission" date="2025-09" db="UniProtKB">
        <authorList>
            <consortium name="Ensembl"/>
        </authorList>
    </citation>
    <scope>IDENTIFICATION</scope>
    <source>
        <strain evidence="9">HSOK</strain>
    </source>
</reference>
<reference evidence="9 10" key="2">
    <citation type="submission" date="2017-04" db="EMBL/GenBank/DDBJ databases">
        <title>CpG methylation of centromeres and impact of large insertions on vertebrate speciation.</title>
        <authorList>
            <person name="Ichikawa K."/>
            <person name="Yoshimura J."/>
            <person name="Morishita S."/>
        </authorList>
    </citation>
    <scope>NUCLEOTIDE SEQUENCE</scope>
    <source>
        <strain evidence="9 10">HSOK</strain>
    </source>
</reference>
<evidence type="ECO:0000256" key="6">
    <source>
        <dbReference type="ARBA" id="ARBA00022801"/>
    </source>
</evidence>
<evidence type="ECO:0000256" key="1">
    <source>
        <dbReference type="ARBA" id="ARBA00001968"/>
    </source>
</evidence>
<keyword evidence="4" id="KW-0540">Nuclease</keyword>
<dbReference type="PANTHER" id="PTHR22930:SF206">
    <property type="entry name" value="NUCLEASE HARBI1"/>
    <property type="match status" value="1"/>
</dbReference>
<organism evidence="9 10">
    <name type="scientific">Oryzias latipes</name>
    <name type="common">Japanese rice fish</name>
    <name type="synonym">Japanese killifish</name>
    <dbReference type="NCBI Taxonomy" id="8090"/>
    <lineage>
        <taxon>Eukaryota</taxon>
        <taxon>Metazoa</taxon>
        <taxon>Chordata</taxon>
        <taxon>Craniata</taxon>
        <taxon>Vertebrata</taxon>
        <taxon>Euteleostomi</taxon>
        <taxon>Actinopterygii</taxon>
        <taxon>Neopterygii</taxon>
        <taxon>Teleostei</taxon>
        <taxon>Neoteleostei</taxon>
        <taxon>Acanthomorphata</taxon>
        <taxon>Ovalentaria</taxon>
        <taxon>Atherinomorphae</taxon>
        <taxon>Beloniformes</taxon>
        <taxon>Adrianichthyidae</taxon>
        <taxon>Oryziinae</taxon>
        <taxon>Oryzias</taxon>
    </lineage>
</organism>
<evidence type="ECO:0000256" key="3">
    <source>
        <dbReference type="ARBA" id="ARBA00006958"/>
    </source>
</evidence>
<dbReference type="Proteomes" id="UP000265200">
    <property type="component" value="Chromosome 18"/>
</dbReference>
<dbReference type="Ensembl" id="ENSORLT00015034180.1">
    <property type="protein sequence ID" value="ENSORLP00015032336.1"/>
    <property type="gene ID" value="ENSORLG00015017111.1"/>
</dbReference>
<evidence type="ECO:0000256" key="2">
    <source>
        <dbReference type="ARBA" id="ARBA00004123"/>
    </source>
</evidence>